<accession>A0A8S5LI11</accession>
<sequence length="29" mass="3357">MSAVYRRLKRAQPAAVQISFKIKARLKLI</sequence>
<protein>
    <submittedName>
        <fullName evidence="1">Uncharacterized protein</fullName>
    </submittedName>
</protein>
<dbReference type="EMBL" id="BK015854">
    <property type="protein sequence ID" value="DAD69733.1"/>
    <property type="molecule type" value="Genomic_DNA"/>
</dbReference>
<evidence type="ECO:0000313" key="1">
    <source>
        <dbReference type="EMBL" id="DAD69733.1"/>
    </source>
</evidence>
<name>A0A8S5LI11_9CAUD</name>
<proteinExistence type="predicted"/>
<reference evidence="1" key="1">
    <citation type="journal article" date="2021" name="Proc. Natl. Acad. Sci. U.S.A.">
        <title>A Catalog of Tens of Thousands of Viruses from Human Metagenomes Reveals Hidden Associations with Chronic Diseases.</title>
        <authorList>
            <person name="Tisza M.J."/>
            <person name="Buck C.B."/>
        </authorList>
    </citation>
    <scope>NUCLEOTIDE SEQUENCE</scope>
    <source>
        <strain evidence="1">CtFCq8</strain>
    </source>
</reference>
<organism evidence="1">
    <name type="scientific">Myoviridae sp. ctFCq8</name>
    <dbReference type="NCBI Taxonomy" id="2827605"/>
    <lineage>
        <taxon>Viruses</taxon>
        <taxon>Duplodnaviria</taxon>
        <taxon>Heunggongvirae</taxon>
        <taxon>Uroviricota</taxon>
        <taxon>Caudoviricetes</taxon>
    </lineage>
</organism>